<dbReference type="RefSeq" id="WP_169592280.1">
    <property type="nucleotide sequence ID" value="NZ_VCQU01000010.1"/>
</dbReference>
<accession>A0A848KMR7</accession>
<dbReference type="Gene3D" id="2.40.128.150">
    <property type="entry name" value="Cysteine proteinases"/>
    <property type="match status" value="1"/>
</dbReference>
<evidence type="ECO:0000256" key="1">
    <source>
        <dbReference type="ARBA" id="ARBA00006547"/>
    </source>
</evidence>
<name>A0A848KMR7_9NOCA</name>
<proteinExistence type="inferred from homology"/>
<keyword evidence="3" id="KW-1185">Reference proteome</keyword>
<keyword evidence="2" id="KW-0808">Transferase</keyword>
<dbReference type="InterPro" id="IPR038765">
    <property type="entry name" value="Papain-like_cys_pep_sf"/>
</dbReference>
<dbReference type="PANTHER" id="PTHR11786:SF0">
    <property type="entry name" value="ARYLAMINE N-ACETYLTRANSFERASE 4-RELATED"/>
    <property type="match status" value="1"/>
</dbReference>
<comment type="similarity">
    <text evidence="1">Belongs to the arylamine N-acetyltransferase family.</text>
</comment>
<organism evidence="2 3">
    <name type="scientific">Antrihabitans stalactiti</name>
    <dbReference type="NCBI Taxonomy" id="2584121"/>
    <lineage>
        <taxon>Bacteria</taxon>
        <taxon>Bacillati</taxon>
        <taxon>Actinomycetota</taxon>
        <taxon>Actinomycetes</taxon>
        <taxon>Mycobacteriales</taxon>
        <taxon>Nocardiaceae</taxon>
        <taxon>Antrihabitans</taxon>
    </lineage>
</organism>
<reference evidence="2 3" key="1">
    <citation type="submission" date="2019-05" db="EMBL/GenBank/DDBJ databases">
        <authorList>
            <person name="Lee S.D."/>
        </authorList>
    </citation>
    <scope>NUCLEOTIDE SEQUENCE [LARGE SCALE GENOMIC DNA]</scope>
    <source>
        <strain evidence="2 3">YC2-7</strain>
    </source>
</reference>
<dbReference type="Pfam" id="PF00797">
    <property type="entry name" value="Acetyltransf_2"/>
    <property type="match status" value="1"/>
</dbReference>
<dbReference type="EMBL" id="VCQU01000010">
    <property type="protein sequence ID" value="NMN98254.1"/>
    <property type="molecule type" value="Genomic_DNA"/>
</dbReference>
<dbReference type="SUPFAM" id="SSF54001">
    <property type="entry name" value="Cysteine proteinases"/>
    <property type="match status" value="1"/>
</dbReference>
<dbReference type="GO" id="GO:0016407">
    <property type="term" value="F:acetyltransferase activity"/>
    <property type="evidence" value="ECO:0007669"/>
    <property type="project" value="InterPro"/>
</dbReference>
<comment type="caution">
    <text evidence="2">The sequence shown here is derived from an EMBL/GenBank/DDBJ whole genome shotgun (WGS) entry which is preliminary data.</text>
</comment>
<dbReference type="Gene3D" id="3.30.2140.10">
    <property type="entry name" value="Arylamine N-acetyltransferase"/>
    <property type="match status" value="1"/>
</dbReference>
<dbReference type="AlphaFoldDB" id="A0A848KMR7"/>
<sequence>MSDILTRYLERIGHRHAAPTEAELAALVTKQLAAIPFENLDPLCGVGVADLSPDALADKIVDRKRGGFCYELNGLFRYVLDQLGYDVVGYSGRVVWGDTTGIAPPRTHYVLQVTVPDTGRMFLVDVGFGTHTPPAPMLFENDSIVQTPHADYHLVEADDELTLNMQRSSGDKPIYYFDRVVPEEIDLQVGSWYASTYPGFPFVGTIVAGIVTPTAKWALGGRTLNEYRPGEPVRRTELGSAADVVRVLTETFDIDTARIPGLTEHVEAALERL</sequence>
<dbReference type="PANTHER" id="PTHR11786">
    <property type="entry name" value="N-HYDROXYARYLAMINE O-ACETYLTRANSFERASE"/>
    <property type="match status" value="1"/>
</dbReference>
<dbReference type="InterPro" id="IPR001447">
    <property type="entry name" value="Arylamine_N-AcTrfase"/>
</dbReference>
<gene>
    <name evidence="2" type="ORF">FGL95_24730</name>
</gene>
<evidence type="ECO:0000313" key="2">
    <source>
        <dbReference type="EMBL" id="NMN98254.1"/>
    </source>
</evidence>
<reference evidence="2 3" key="2">
    <citation type="submission" date="2020-06" db="EMBL/GenBank/DDBJ databases">
        <title>Antribacter stalactiti gen. nov., sp. nov., a new member of the family Nacardiaceae isolated from a cave.</title>
        <authorList>
            <person name="Kim I.S."/>
        </authorList>
    </citation>
    <scope>NUCLEOTIDE SEQUENCE [LARGE SCALE GENOMIC DNA]</scope>
    <source>
        <strain evidence="2 3">YC2-7</strain>
    </source>
</reference>
<protein>
    <submittedName>
        <fullName evidence="2">Arylamine N-acetyltransferase</fullName>
    </submittedName>
</protein>
<evidence type="ECO:0000313" key="3">
    <source>
        <dbReference type="Proteomes" id="UP000535543"/>
    </source>
</evidence>
<dbReference type="Proteomes" id="UP000535543">
    <property type="component" value="Unassembled WGS sequence"/>
</dbReference>